<feature type="domain" description="NAD(P)-binding" evidence="1">
    <location>
        <begin position="11"/>
        <end position="170"/>
    </location>
</feature>
<dbReference type="SUPFAM" id="SSF51735">
    <property type="entry name" value="NAD(P)-binding Rossmann-fold domains"/>
    <property type="match status" value="1"/>
</dbReference>
<dbReference type="Gene3D" id="3.90.25.10">
    <property type="entry name" value="UDP-galactose 4-epimerase, domain 1"/>
    <property type="match status" value="1"/>
</dbReference>
<dbReference type="InterPro" id="IPR016040">
    <property type="entry name" value="NAD(P)-bd_dom"/>
</dbReference>
<name>A0ABS3X1T1_9ACTN</name>
<gene>
    <name evidence="2" type="ORF">JW592_28125</name>
</gene>
<evidence type="ECO:0000313" key="2">
    <source>
        <dbReference type="EMBL" id="MBO8189288.1"/>
    </source>
</evidence>
<dbReference type="InterPro" id="IPR051604">
    <property type="entry name" value="Ergot_Alk_Oxidoreductase"/>
</dbReference>
<dbReference type="PANTHER" id="PTHR43162:SF1">
    <property type="entry name" value="PRESTALK A DIFFERENTIATION PROTEIN A"/>
    <property type="match status" value="1"/>
</dbReference>
<organism evidence="2 3">
    <name type="scientific">Streptomyces spirodelae</name>
    <dbReference type="NCBI Taxonomy" id="2812904"/>
    <lineage>
        <taxon>Bacteria</taxon>
        <taxon>Bacillati</taxon>
        <taxon>Actinomycetota</taxon>
        <taxon>Actinomycetes</taxon>
        <taxon>Kitasatosporales</taxon>
        <taxon>Streptomycetaceae</taxon>
        <taxon>Streptomyces</taxon>
    </lineage>
</organism>
<comment type="caution">
    <text evidence="2">The sequence shown here is derived from an EMBL/GenBank/DDBJ whole genome shotgun (WGS) entry which is preliminary data.</text>
</comment>
<sequence length="275" mass="29541">MEDQLTLVLAGTGKTGRRIVSRLRARGWPVRIGSRKGEPPFDWRDQATWAPALRGVRSVYVAYIPDAAFPGAAAAVRSFSSLAARSGVQHLVLVADRGAEEAVRCEQAVQQSGTEWTVIRTGFITQNFSEDVIAGAIRAGLVALPVGGVTEPFTDAEDIADVAVAALTEPGHTSRTYDVTGPRLMTFADAVAEIANETNREIDYMPVTTERFIATLIDQGTPAPFAAQLADLMAEVFDGRRSHLADGVQQALGREPRDFADYVRETAATGAWNPG</sequence>
<protein>
    <submittedName>
        <fullName evidence="2">NAD(P)H-binding protein</fullName>
    </submittedName>
</protein>
<dbReference type="Pfam" id="PF13460">
    <property type="entry name" value="NAD_binding_10"/>
    <property type="match status" value="1"/>
</dbReference>
<dbReference type="Gene3D" id="3.40.50.720">
    <property type="entry name" value="NAD(P)-binding Rossmann-like Domain"/>
    <property type="match status" value="1"/>
</dbReference>
<evidence type="ECO:0000259" key="1">
    <source>
        <dbReference type="Pfam" id="PF13460"/>
    </source>
</evidence>
<reference evidence="2 3" key="1">
    <citation type="submission" date="2021-02" db="EMBL/GenBank/DDBJ databases">
        <title>Streptomyces spirodelae sp. nov., isolated from duckweed.</title>
        <authorList>
            <person name="Saimee Y."/>
            <person name="Duangmal K."/>
        </authorList>
    </citation>
    <scope>NUCLEOTIDE SEQUENCE [LARGE SCALE GENOMIC DNA]</scope>
    <source>
        <strain evidence="2 3">DW4-2</strain>
    </source>
</reference>
<keyword evidence="3" id="KW-1185">Reference proteome</keyword>
<proteinExistence type="predicted"/>
<dbReference type="EMBL" id="JAFFZN010000033">
    <property type="protein sequence ID" value="MBO8189288.1"/>
    <property type="molecule type" value="Genomic_DNA"/>
</dbReference>
<evidence type="ECO:0000313" key="3">
    <source>
        <dbReference type="Proteomes" id="UP001518976"/>
    </source>
</evidence>
<dbReference type="PANTHER" id="PTHR43162">
    <property type="match status" value="1"/>
</dbReference>
<dbReference type="InterPro" id="IPR036291">
    <property type="entry name" value="NAD(P)-bd_dom_sf"/>
</dbReference>
<dbReference type="Proteomes" id="UP001518976">
    <property type="component" value="Unassembled WGS sequence"/>
</dbReference>
<accession>A0ABS3X1T1</accession>